<protein>
    <submittedName>
        <fullName evidence="7">Branched-chain amino acid ABC transporter permease</fullName>
    </submittedName>
</protein>
<keyword evidence="4 6" id="KW-1133">Transmembrane helix</keyword>
<organism evidence="7 8">
    <name type="scientific">Candidatus Desulfatibia profunda</name>
    <dbReference type="NCBI Taxonomy" id="2841695"/>
    <lineage>
        <taxon>Bacteria</taxon>
        <taxon>Pseudomonadati</taxon>
        <taxon>Thermodesulfobacteriota</taxon>
        <taxon>Desulfobacteria</taxon>
        <taxon>Desulfobacterales</taxon>
        <taxon>Desulfobacterales incertae sedis</taxon>
        <taxon>Candidatus Desulfatibia</taxon>
    </lineage>
</organism>
<keyword evidence="2" id="KW-1003">Cell membrane</keyword>
<dbReference type="EMBL" id="JACNJH010000125">
    <property type="protein sequence ID" value="MBC8361169.1"/>
    <property type="molecule type" value="Genomic_DNA"/>
</dbReference>
<dbReference type="Proteomes" id="UP000603434">
    <property type="component" value="Unassembled WGS sequence"/>
</dbReference>
<feature type="transmembrane region" description="Helical" evidence="6">
    <location>
        <begin position="256"/>
        <end position="281"/>
    </location>
</feature>
<dbReference type="InterPro" id="IPR001851">
    <property type="entry name" value="ABC_transp_permease"/>
</dbReference>
<keyword evidence="3 6" id="KW-0812">Transmembrane</keyword>
<feature type="transmembrane region" description="Helical" evidence="6">
    <location>
        <begin position="41"/>
        <end position="61"/>
    </location>
</feature>
<dbReference type="AlphaFoldDB" id="A0A8J6NN01"/>
<evidence type="ECO:0000256" key="5">
    <source>
        <dbReference type="ARBA" id="ARBA00023136"/>
    </source>
</evidence>
<feature type="transmembrane region" description="Helical" evidence="6">
    <location>
        <begin position="293"/>
        <end position="316"/>
    </location>
</feature>
<dbReference type="Pfam" id="PF02653">
    <property type="entry name" value="BPD_transp_2"/>
    <property type="match status" value="1"/>
</dbReference>
<feature type="transmembrane region" description="Helical" evidence="6">
    <location>
        <begin position="97"/>
        <end position="115"/>
    </location>
</feature>
<feature type="transmembrane region" description="Helical" evidence="6">
    <location>
        <begin position="171"/>
        <end position="189"/>
    </location>
</feature>
<dbReference type="GO" id="GO:0015658">
    <property type="term" value="F:branched-chain amino acid transmembrane transporter activity"/>
    <property type="evidence" value="ECO:0007669"/>
    <property type="project" value="InterPro"/>
</dbReference>
<evidence type="ECO:0000256" key="4">
    <source>
        <dbReference type="ARBA" id="ARBA00022989"/>
    </source>
</evidence>
<gene>
    <name evidence="7" type="ORF">H8E23_07210</name>
</gene>
<accession>A0A8J6NN01</accession>
<evidence type="ECO:0000313" key="7">
    <source>
        <dbReference type="EMBL" id="MBC8361169.1"/>
    </source>
</evidence>
<dbReference type="InterPro" id="IPR043428">
    <property type="entry name" value="LivM-like"/>
</dbReference>
<dbReference type="CDD" id="cd06581">
    <property type="entry name" value="TM_PBP1_LivM_like"/>
    <property type="match status" value="1"/>
</dbReference>
<evidence type="ECO:0000256" key="1">
    <source>
        <dbReference type="ARBA" id="ARBA00004651"/>
    </source>
</evidence>
<evidence type="ECO:0000256" key="3">
    <source>
        <dbReference type="ARBA" id="ARBA00022692"/>
    </source>
</evidence>
<feature type="transmembrane region" description="Helical" evidence="6">
    <location>
        <begin position="122"/>
        <end position="138"/>
    </location>
</feature>
<dbReference type="PANTHER" id="PTHR30482">
    <property type="entry name" value="HIGH-AFFINITY BRANCHED-CHAIN AMINO ACID TRANSPORT SYSTEM PERMEASE"/>
    <property type="match status" value="1"/>
</dbReference>
<evidence type="ECO:0000256" key="6">
    <source>
        <dbReference type="SAM" id="Phobius"/>
    </source>
</evidence>
<feature type="transmembrane region" description="Helical" evidence="6">
    <location>
        <begin position="221"/>
        <end position="244"/>
    </location>
</feature>
<reference evidence="7 8" key="1">
    <citation type="submission" date="2020-08" db="EMBL/GenBank/DDBJ databases">
        <title>Bridging the membrane lipid divide: bacteria of the FCB group superphylum have the potential to synthesize archaeal ether lipids.</title>
        <authorList>
            <person name="Villanueva L."/>
            <person name="Von Meijenfeldt F.A.B."/>
            <person name="Westbye A.B."/>
            <person name="Yadav S."/>
            <person name="Hopmans E.C."/>
            <person name="Dutilh B.E."/>
            <person name="Sinninghe Damste J.S."/>
        </authorList>
    </citation>
    <scope>NUCLEOTIDE SEQUENCE [LARGE SCALE GENOMIC DNA]</scope>
    <source>
        <strain evidence="7">NIOZ-UU30</strain>
    </source>
</reference>
<keyword evidence="5 6" id="KW-0472">Membrane</keyword>
<comment type="subcellular location">
    <subcellularLocation>
        <location evidence="1">Cell membrane</location>
        <topology evidence="1">Multi-pass membrane protein</topology>
    </subcellularLocation>
</comment>
<evidence type="ECO:0000313" key="8">
    <source>
        <dbReference type="Proteomes" id="UP000603434"/>
    </source>
</evidence>
<dbReference type="GO" id="GO:0005886">
    <property type="term" value="C:plasma membrane"/>
    <property type="evidence" value="ECO:0007669"/>
    <property type="project" value="UniProtKB-SubCell"/>
</dbReference>
<name>A0A8J6NN01_9BACT</name>
<comment type="caution">
    <text evidence="7">The sequence shown here is derived from an EMBL/GenBank/DDBJ whole genome shotgun (WGS) entry which is preliminary data.</text>
</comment>
<evidence type="ECO:0000256" key="2">
    <source>
        <dbReference type="ARBA" id="ARBA00022475"/>
    </source>
</evidence>
<feature type="transmembrane region" description="Helical" evidence="6">
    <location>
        <begin position="18"/>
        <end position="35"/>
    </location>
</feature>
<dbReference type="PANTHER" id="PTHR30482:SF18">
    <property type="entry name" value="BRANCHED AMINO ACID TRANSPORT SYSTEM PERMEASE"/>
    <property type="match status" value="1"/>
</dbReference>
<sequence length="336" mass="36203">MVSRKGSDMKSLLKQKDVIGFVTLALGIIILPFFVESSYHYIVLNVIGLNAIVVVGLNLLIGFAGQISLGHAAFYGLGAYFSGILTVNYGFPLWPAMAAGMLATGAVAFLIGYPALKLRGHYLVMATLGFGIIIKILMGELEQFTGGHDGLIGIPALSIGSVTFDSDLKNFYLIWTFVFLCMLAARNLLNSRVGRALRAIHGSEVAANSLGVNTSSYKVKVFVLSAVFASIAGSLYAHYITFISPSTYDFYYSIEVVTMVIVGGMGSLWGSLFGAGILTIISEALQVAKQYHVIAYGVFLCLVLIFLPEGILIGFYNLYVKRKLQKAILKKSATGK</sequence>
<proteinExistence type="predicted"/>